<dbReference type="Proteomes" id="UP000011682">
    <property type="component" value="Unassembled WGS sequence"/>
</dbReference>
<evidence type="ECO:0000256" key="3">
    <source>
        <dbReference type="ARBA" id="ARBA00022553"/>
    </source>
</evidence>
<keyword evidence="10" id="KW-1185">Reference proteome</keyword>
<dbReference type="RefSeq" id="WP_002631735.1">
    <property type="nucleotide sequence ID" value="NZ_ANAH02000072.1"/>
</dbReference>
<evidence type="ECO:0000256" key="6">
    <source>
        <dbReference type="PROSITE-ProRule" id="PRU00169"/>
    </source>
</evidence>
<feature type="domain" description="Histidine kinase" evidence="7">
    <location>
        <begin position="353"/>
        <end position="571"/>
    </location>
</feature>
<dbReference type="Gene3D" id="3.30.450.20">
    <property type="entry name" value="PAS domain"/>
    <property type="match status" value="1"/>
</dbReference>
<dbReference type="FunFam" id="3.30.565.10:FF:000006">
    <property type="entry name" value="Sensor histidine kinase WalK"/>
    <property type="match status" value="1"/>
</dbReference>
<dbReference type="eggNOG" id="COG2205">
    <property type="taxonomic scope" value="Bacteria"/>
</dbReference>
<dbReference type="EMBL" id="ANAH02000072">
    <property type="protein sequence ID" value="EPX55356.1"/>
    <property type="molecule type" value="Genomic_DNA"/>
</dbReference>
<dbReference type="SUPFAM" id="SSF47384">
    <property type="entry name" value="Homodimeric domain of signal transducing histidine kinase"/>
    <property type="match status" value="2"/>
</dbReference>
<evidence type="ECO:0000259" key="8">
    <source>
        <dbReference type="PROSITE" id="PS50110"/>
    </source>
</evidence>
<sequence length="960" mass="103753">MTSRTNPQEVLAGGGEMGARMRALDWSHTAVGPVEGWPQSLRTAVSILLNSRFPMMIHWGKELTQFYNDAYAPSLGSKHPGALGQAAYPWWSEIWDVLEPMFERVLAGEATWYTDQLFLPNRHGFVEEAYFTLSHSPIRDESGGINGIFLAVTETTAQVLGGRRLRALKALGEACENPPSTWEACQRAARVLEDYRHDVPFALFYLRDGGILRRAALVGLEETSPAAPEVVPEDAGSGTEPVWPLALVARSGEPLTLEDVEARAGALPGGPWPETPRYALVLPLGEASEASAGVLVVGISPRRPLDADYRSFLSLVAGQVTTALARARRAEEERRQADAAAELDRSKTAFFSNVSHELRTPLTLLMGPLEDALADTAQSLTGTQRERVDLAWRGARRLLKLVGMVLDFSRMDARRMHAALEPTDLSALTAGCASTFEAAFQKAGVRLVIDCPPLPGLMRVDREAWEKIVLNLVSNAFKFTFAGEVRVSLRWSEGRVELAVADTGTGIPEAELPRLFERFHRVKGTRGRSVEGSGIGLALVRELARMHGGEVRAESTPGQGSTFFVTLPARLEPGEVSTPPGPLARAFVQEAEGWLESPPAPSSGPRAGLAHVLLAEDNADMRAHLRRLLEEAGYTVEAVADGQAALERARARPPELVLSDVMMPGLDGFELLRALKDHAPTSHTPVILLSARAGQEAIVEGLAAGASDYLVKPFSARELLARVEGALKTERARSDLDAFAGRIAHDLRNLLAPLSMLSERIRDSSDERARWAGERLERITRRAYNLLDGMLTFSQAGSAAKASHGAVSVRAVADDVAEDLSGARTRVGAVLELQDVEDVHVTLPRGLLYVVLANLLTNAFKFMEGRPERRVEVTARAEGAGCVLTVRDTGPGISAAALPRIFEPFYRAPGATASGHGIGLATVRRILKAHGGEVSVQSVVDQGTTFTVWMPRATTAATRG</sequence>
<dbReference type="Pfam" id="PF00512">
    <property type="entry name" value="HisKA"/>
    <property type="match status" value="1"/>
</dbReference>
<dbReference type="PRINTS" id="PR00344">
    <property type="entry name" value="BCTRLSENSOR"/>
</dbReference>
<dbReference type="SUPFAM" id="SSF55874">
    <property type="entry name" value="ATPase domain of HSP90 chaperone/DNA topoisomerase II/histidine kinase"/>
    <property type="match status" value="2"/>
</dbReference>
<keyword evidence="3 6" id="KW-0597">Phosphoprotein</keyword>
<dbReference type="Gene3D" id="3.30.565.10">
    <property type="entry name" value="Histidine kinase-like ATPase, C-terminal domain"/>
    <property type="match status" value="2"/>
</dbReference>
<evidence type="ECO:0000313" key="10">
    <source>
        <dbReference type="Proteomes" id="UP000011682"/>
    </source>
</evidence>
<accession>S9NWQ9</accession>
<dbReference type="CDD" id="cd16922">
    <property type="entry name" value="HATPase_EvgS-ArcB-TorS-like"/>
    <property type="match status" value="1"/>
</dbReference>
<comment type="catalytic activity">
    <reaction evidence="1">
        <text>ATP + protein L-histidine = ADP + protein N-phospho-L-histidine.</text>
        <dbReference type="EC" id="2.7.13.3"/>
    </reaction>
</comment>
<dbReference type="AlphaFoldDB" id="S9NWQ9"/>
<proteinExistence type="predicted"/>
<feature type="domain" description="Response regulatory" evidence="8">
    <location>
        <begin position="611"/>
        <end position="727"/>
    </location>
</feature>
<evidence type="ECO:0000256" key="2">
    <source>
        <dbReference type="ARBA" id="ARBA00012438"/>
    </source>
</evidence>
<dbReference type="PANTHER" id="PTHR43547">
    <property type="entry name" value="TWO-COMPONENT HISTIDINE KINASE"/>
    <property type="match status" value="1"/>
</dbReference>
<dbReference type="Gene3D" id="3.40.50.2300">
    <property type="match status" value="1"/>
</dbReference>
<reference evidence="9" key="1">
    <citation type="submission" date="2013-05" db="EMBL/GenBank/DDBJ databases">
        <title>Genome assembly of Cystobacter fuscus DSM 2262.</title>
        <authorList>
            <person name="Sharma G."/>
            <person name="Khatri I."/>
            <person name="Kaur C."/>
            <person name="Mayilraj S."/>
            <person name="Subramanian S."/>
        </authorList>
    </citation>
    <scope>NUCLEOTIDE SEQUENCE [LARGE SCALE GENOMIC DNA]</scope>
    <source>
        <strain evidence="9">DSM 2262</strain>
    </source>
</reference>
<dbReference type="SMART" id="SM00388">
    <property type="entry name" value="HisKA"/>
    <property type="match status" value="2"/>
</dbReference>
<dbReference type="SMART" id="SM00387">
    <property type="entry name" value="HATPase_c"/>
    <property type="match status" value="2"/>
</dbReference>
<dbReference type="Pfam" id="PF02518">
    <property type="entry name" value="HATPase_c"/>
    <property type="match status" value="2"/>
</dbReference>
<keyword evidence="4" id="KW-0808">Transferase</keyword>
<dbReference type="PROSITE" id="PS50109">
    <property type="entry name" value="HIS_KIN"/>
    <property type="match status" value="2"/>
</dbReference>
<dbReference type="InterPro" id="IPR036890">
    <property type="entry name" value="HATPase_C_sf"/>
</dbReference>
<evidence type="ECO:0000313" key="9">
    <source>
        <dbReference type="EMBL" id="EPX55356.1"/>
    </source>
</evidence>
<name>S9NWQ9_CYSF2</name>
<dbReference type="Pfam" id="PF00072">
    <property type="entry name" value="Response_reg"/>
    <property type="match status" value="1"/>
</dbReference>
<dbReference type="SMART" id="SM00448">
    <property type="entry name" value="REC"/>
    <property type="match status" value="1"/>
</dbReference>
<dbReference type="PANTHER" id="PTHR43547:SF2">
    <property type="entry name" value="HYBRID SIGNAL TRANSDUCTION HISTIDINE KINASE C"/>
    <property type="match status" value="1"/>
</dbReference>
<evidence type="ECO:0000256" key="1">
    <source>
        <dbReference type="ARBA" id="ARBA00000085"/>
    </source>
</evidence>
<evidence type="ECO:0000256" key="4">
    <source>
        <dbReference type="ARBA" id="ARBA00022679"/>
    </source>
</evidence>
<dbReference type="CDD" id="cd00075">
    <property type="entry name" value="HATPase"/>
    <property type="match status" value="1"/>
</dbReference>
<dbReference type="Gene3D" id="3.30.450.40">
    <property type="match status" value="1"/>
</dbReference>
<evidence type="ECO:0000259" key="7">
    <source>
        <dbReference type="PROSITE" id="PS50109"/>
    </source>
</evidence>
<dbReference type="InterPro" id="IPR005467">
    <property type="entry name" value="His_kinase_dom"/>
</dbReference>
<dbReference type="InterPro" id="IPR036097">
    <property type="entry name" value="HisK_dim/P_sf"/>
</dbReference>
<dbReference type="InterPro" id="IPR003018">
    <property type="entry name" value="GAF"/>
</dbReference>
<dbReference type="InterPro" id="IPR004358">
    <property type="entry name" value="Sig_transdc_His_kin-like_C"/>
</dbReference>
<dbReference type="InterPro" id="IPR011006">
    <property type="entry name" value="CheY-like_superfamily"/>
</dbReference>
<dbReference type="EC" id="2.7.13.3" evidence="2"/>
<dbReference type="CDD" id="cd17574">
    <property type="entry name" value="REC_OmpR"/>
    <property type="match status" value="1"/>
</dbReference>
<gene>
    <name evidence="9" type="ORF">D187_009351</name>
</gene>
<dbReference type="SUPFAM" id="SSF55781">
    <property type="entry name" value="GAF domain-like"/>
    <property type="match status" value="1"/>
</dbReference>
<dbReference type="Pfam" id="PF13185">
    <property type="entry name" value="GAF_2"/>
    <property type="match status" value="1"/>
</dbReference>
<dbReference type="OrthoDB" id="5523050at2"/>
<protein>
    <recommendedName>
        <fullName evidence="2">histidine kinase</fullName>
        <ecNumber evidence="2">2.7.13.3</ecNumber>
    </recommendedName>
</protein>
<dbReference type="PROSITE" id="PS50110">
    <property type="entry name" value="RESPONSE_REGULATORY"/>
    <property type="match status" value="1"/>
</dbReference>
<feature type="domain" description="Histidine kinase" evidence="7">
    <location>
        <begin position="742"/>
        <end position="954"/>
    </location>
</feature>
<dbReference type="GO" id="GO:0000155">
    <property type="term" value="F:phosphorelay sensor kinase activity"/>
    <property type="evidence" value="ECO:0007669"/>
    <property type="project" value="InterPro"/>
</dbReference>
<evidence type="ECO:0000256" key="5">
    <source>
        <dbReference type="ARBA" id="ARBA00022777"/>
    </source>
</evidence>
<dbReference type="InterPro" id="IPR029016">
    <property type="entry name" value="GAF-like_dom_sf"/>
</dbReference>
<dbReference type="InterPro" id="IPR001789">
    <property type="entry name" value="Sig_transdc_resp-reg_receiver"/>
</dbReference>
<dbReference type="InterPro" id="IPR003594">
    <property type="entry name" value="HATPase_dom"/>
</dbReference>
<feature type="modified residue" description="4-aspartylphosphate" evidence="6">
    <location>
        <position position="660"/>
    </location>
</feature>
<keyword evidence="5" id="KW-0418">Kinase</keyword>
<organism evidence="9 10">
    <name type="scientific">Cystobacter fuscus (strain ATCC 25194 / DSM 2262 / NBRC 100088 / M29)</name>
    <dbReference type="NCBI Taxonomy" id="1242864"/>
    <lineage>
        <taxon>Bacteria</taxon>
        <taxon>Pseudomonadati</taxon>
        <taxon>Myxococcota</taxon>
        <taxon>Myxococcia</taxon>
        <taxon>Myxococcales</taxon>
        <taxon>Cystobacterineae</taxon>
        <taxon>Archangiaceae</taxon>
        <taxon>Cystobacter</taxon>
    </lineage>
</organism>
<comment type="caution">
    <text evidence="9">The sequence shown here is derived from an EMBL/GenBank/DDBJ whole genome shotgun (WGS) entry which is preliminary data.</text>
</comment>
<dbReference type="InterPro" id="IPR003661">
    <property type="entry name" value="HisK_dim/P_dom"/>
</dbReference>
<dbReference type="Gene3D" id="1.10.287.130">
    <property type="match status" value="1"/>
</dbReference>
<dbReference type="CDD" id="cd00082">
    <property type="entry name" value="HisKA"/>
    <property type="match status" value="2"/>
</dbReference>
<dbReference type="SUPFAM" id="SSF52172">
    <property type="entry name" value="CheY-like"/>
    <property type="match status" value="1"/>
</dbReference>